<feature type="non-terminal residue" evidence="2">
    <location>
        <position position="1"/>
    </location>
</feature>
<feature type="region of interest" description="Disordered" evidence="1">
    <location>
        <begin position="180"/>
        <end position="204"/>
    </location>
</feature>
<name>A0AAV2PY87_MEGNR</name>
<feature type="compositionally biased region" description="Low complexity" evidence="1">
    <location>
        <begin position="284"/>
        <end position="298"/>
    </location>
</feature>
<dbReference type="Proteomes" id="UP001497623">
    <property type="component" value="Unassembled WGS sequence"/>
</dbReference>
<evidence type="ECO:0000256" key="1">
    <source>
        <dbReference type="SAM" id="MobiDB-lite"/>
    </source>
</evidence>
<proteinExistence type="predicted"/>
<gene>
    <name evidence="2" type="ORF">MNOR_LOCUS5111</name>
</gene>
<organism evidence="2 3">
    <name type="scientific">Meganyctiphanes norvegica</name>
    <name type="common">Northern krill</name>
    <name type="synonym">Thysanopoda norvegica</name>
    <dbReference type="NCBI Taxonomy" id="48144"/>
    <lineage>
        <taxon>Eukaryota</taxon>
        <taxon>Metazoa</taxon>
        <taxon>Ecdysozoa</taxon>
        <taxon>Arthropoda</taxon>
        <taxon>Crustacea</taxon>
        <taxon>Multicrustacea</taxon>
        <taxon>Malacostraca</taxon>
        <taxon>Eumalacostraca</taxon>
        <taxon>Eucarida</taxon>
        <taxon>Euphausiacea</taxon>
        <taxon>Euphausiidae</taxon>
        <taxon>Meganyctiphanes</taxon>
    </lineage>
</organism>
<dbReference type="EMBL" id="CAXKWB010001930">
    <property type="protein sequence ID" value="CAL4065864.1"/>
    <property type="molecule type" value="Genomic_DNA"/>
</dbReference>
<sequence length="661" mass="71308">APYILDRNVCGPLCRSGSAQSDSSGFMEGEQPECSGDLRTAPPHQSQCASTQHLQSRRPAIMGCDSWWWSRESGNSMDTVLYGPVQQQPEGGGTSSISVDQRSAQAACTSSSHILHCPAASTPAAGPCWTSQSHPTVGDALQSQASSSSFCSSTSCQNTVASLQSSCLAANLSHTHCHSSLHRSSTHEDKPHSKAPLSNRRRHSMPNVLMLSSLSTTTPNTFLPDSHHNFDAIKPLLPAPNNTQKPITNSFQFSSHNNISQHKQFMISSQPFPQGKSLLRDSDSSPSAFHSVSPSVSPMTKLLSTTNSGDNGWSGADRDAWPPKLHSQQPAQCAVKTTVGPVLAALQSYRHQLYRQELLSRHLQGLHDTMDPAGVTVVSSGSHRTQLAASVAAIRAAIQTEVDNMEQLLLAPALHHNLGPDGIISIVSQMVCLLHKQSELCMDLETLAISTQAHKSTQIYNLSENGKNSQPRDNQEINTQMNGLNEVNCDSPHGSNELGLTTGHNSESLSSEIHTETISSNIINNNTINISEDNNGNNISTSITSDYTSSVISSIIDHSSSISVTSIDNPQPISSSQPVIGTITTAAMHPPQPSLFNGKRNEDIILPTLENNLLPKVKEQVEALVSEQTQAMKEHLDQNSRDMKDIKAMIELLMKQQTNNS</sequence>
<feature type="region of interest" description="Disordered" evidence="1">
    <location>
        <begin position="271"/>
        <end position="298"/>
    </location>
</feature>
<protein>
    <submittedName>
        <fullName evidence="2">Uncharacterized protein</fullName>
    </submittedName>
</protein>
<evidence type="ECO:0000313" key="2">
    <source>
        <dbReference type="EMBL" id="CAL4065864.1"/>
    </source>
</evidence>
<feature type="region of interest" description="Disordered" evidence="1">
    <location>
        <begin position="18"/>
        <end position="45"/>
    </location>
</feature>
<reference evidence="2 3" key="1">
    <citation type="submission" date="2024-05" db="EMBL/GenBank/DDBJ databases">
        <authorList>
            <person name="Wallberg A."/>
        </authorList>
    </citation>
    <scope>NUCLEOTIDE SEQUENCE [LARGE SCALE GENOMIC DNA]</scope>
</reference>
<keyword evidence="3" id="KW-1185">Reference proteome</keyword>
<evidence type="ECO:0000313" key="3">
    <source>
        <dbReference type="Proteomes" id="UP001497623"/>
    </source>
</evidence>
<accession>A0AAV2PY87</accession>
<dbReference type="AlphaFoldDB" id="A0AAV2PY87"/>
<comment type="caution">
    <text evidence="2">The sequence shown here is derived from an EMBL/GenBank/DDBJ whole genome shotgun (WGS) entry which is preliminary data.</text>
</comment>
<feature type="region of interest" description="Disordered" evidence="1">
    <location>
        <begin position="484"/>
        <end position="512"/>
    </location>
</feature>